<accession>A0A5E7B4R6</accession>
<dbReference type="InterPro" id="IPR014974">
    <property type="entry name" value="DUF1833"/>
</dbReference>
<dbReference type="OrthoDB" id="8690039at2"/>
<dbReference type="Proteomes" id="UP000326557">
    <property type="component" value="Unassembled WGS sequence"/>
</dbReference>
<evidence type="ECO:0000313" key="2">
    <source>
        <dbReference type="Proteomes" id="UP000326557"/>
    </source>
</evidence>
<protein>
    <recommendedName>
        <fullName evidence="3">DUF1833 domain-containing protein</fullName>
    </recommendedName>
</protein>
<sequence>MSTLDEVFASAGESVIIRTLEIYCPAWADSVFICEGFEDQSCVDESGRLITFQAANIGIQLAKKNNKGNQALSFSVSNADGDVQRRVDAALDADVRVTAIYRTFLSTNKLAPAEQPYRLTVMSGTLQGVVAQLQCGFFDLIGVGWPRDAYTVNFVPGLRYL</sequence>
<organism evidence="1 2">
    <name type="scientific">Pseudomonas fluorescens</name>
    <dbReference type="NCBI Taxonomy" id="294"/>
    <lineage>
        <taxon>Bacteria</taxon>
        <taxon>Pseudomonadati</taxon>
        <taxon>Pseudomonadota</taxon>
        <taxon>Gammaproteobacteria</taxon>
        <taxon>Pseudomonadales</taxon>
        <taxon>Pseudomonadaceae</taxon>
        <taxon>Pseudomonas</taxon>
    </lineage>
</organism>
<dbReference type="EMBL" id="CABVHP010000003">
    <property type="protein sequence ID" value="VVN83714.1"/>
    <property type="molecule type" value="Genomic_DNA"/>
</dbReference>
<reference evidence="1 2" key="1">
    <citation type="submission" date="2019-09" db="EMBL/GenBank/DDBJ databases">
        <authorList>
            <person name="Chandra G."/>
            <person name="Truman W A."/>
        </authorList>
    </citation>
    <scope>NUCLEOTIDE SEQUENCE [LARGE SCALE GENOMIC DNA]</scope>
    <source>
        <strain evidence="1">PS704</strain>
    </source>
</reference>
<evidence type="ECO:0008006" key="3">
    <source>
        <dbReference type="Google" id="ProtNLM"/>
    </source>
</evidence>
<dbReference type="RefSeq" id="WP_150637281.1">
    <property type="nucleotide sequence ID" value="NZ_CABVHP010000003.1"/>
</dbReference>
<evidence type="ECO:0000313" key="1">
    <source>
        <dbReference type="EMBL" id="VVN83714.1"/>
    </source>
</evidence>
<proteinExistence type="predicted"/>
<name>A0A5E7B4R6_PSEFL</name>
<gene>
    <name evidence="1" type="ORF">PS704_01301</name>
</gene>
<dbReference type="AlphaFoldDB" id="A0A5E7B4R6"/>
<dbReference type="Pfam" id="PF08875">
    <property type="entry name" value="DUF1833"/>
    <property type="match status" value="1"/>
</dbReference>